<comment type="cofactor">
    <cofactor evidence="1">
        <name>Mg(2+)</name>
        <dbReference type="ChEBI" id="CHEBI:18420"/>
    </cofactor>
</comment>
<evidence type="ECO:0000256" key="14">
    <source>
        <dbReference type="RuleBase" id="RU000504"/>
    </source>
</evidence>
<dbReference type="SUPFAM" id="SSF51621">
    <property type="entry name" value="Phosphoenolpyruvate/pyruvate domain"/>
    <property type="match status" value="1"/>
</dbReference>
<keyword evidence="13 19" id="KW-0670">Pyruvate</keyword>
<evidence type="ECO:0000256" key="1">
    <source>
        <dbReference type="ARBA" id="ARBA00001946"/>
    </source>
</evidence>
<comment type="caution">
    <text evidence="17">The sequence shown here is derived from an EMBL/GenBank/DDBJ whole genome shotgun (WGS) entry which is preliminary data.</text>
</comment>
<dbReference type="EMBL" id="CAMXCT030000857">
    <property type="protein sequence ID" value="CAL4771355.1"/>
    <property type="molecule type" value="Genomic_DNA"/>
</dbReference>
<reference evidence="18" key="2">
    <citation type="submission" date="2024-04" db="EMBL/GenBank/DDBJ databases">
        <authorList>
            <person name="Chen Y."/>
            <person name="Shah S."/>
            <person name="Dougan E. K."/>
            <person name="Thang M."/>
            <person name="Chan C."/>
        </authorList>
    </citation>
    <scope>NUCLEOTIDE SEQUENCE [LARGE SCALE GENOMIC DNA]</scope>
</reference>
<dbReference type="InterPro" id="IPR011037">
    <property type="entry name" value="Pyrv_Knase-like_insert_dom_sf"/>
</dbReference>
<keyword evidence="6 14" id="KW-0808">Transferase</keyword>
<dbReference type="InterPro" id="IPR018209">
    <property type="entry name" value="Pyrv_Knase_AS"/>
</dbReference>
<evidence type="ECO:0000256" key="10">
    <source>
        <dbReference type="ARBA" id="ARBA00022840"/>
    </source>
</evidence>
<accession>A0A9P1C3D5</accession>
<dbReference type="GO" id="GO:0005524">
    <property type="term" value="F:ATP binding"/>
    <property type="evidence" value="ECO:0007669"/>
    <property type="project" value="UniProtKB-KW"/>
</dbReference>
<dbReference type="GO" id="GO:0030955">
    <property type="term" value="F:potassium ion binding"/>
    <property type="evidence" value="ECO:0007669"/>
    <property type="project" value="InterPro"/>
</dbReference>
<dbReference type="PANTHER" id="PTHR11817">
    <property type="entry name" value="PYRUVATE KINASE"/>
    <property type="match status" value="1"/>
</dbReference>
<dbReference type="AlphaFoldDB" id="A0A9P1C3D5"/>
<keyword evidence="8" id="KW-0547">Nucleotide-binding</keyword>
<name>A0A9P1C3D5_9DINO</name>
<dbReference type="EC" id="2.7.1.40" evidence="5 14"/>
<dbReference type="GO" id="GO:0004743">
    <property type="term" value="F:pyruvate kinase activity"/>
    <property type="evidence" value="ECO:0007669"/>
    <property type="project" value="UniProtKB-EC"/>
</dbReference>
<evidence type="ECO:0000256" key="11">
    <source>
        <dbReference type="ARBA" id="ARBA00022842"/>
    </source>
</evidence>
<evidence type="ECO:0000256" key="12">
    <source>
        <dbReference type="ARBA" id="ARBA00023152"/>
    </source>
</evidence>
<dbReference type="NCBIfam" id="TIGR01064">
    <property type="entry name" value="pyruv_kin"/>
    <property type="match status" value="1"/>
</dbReference>
<feature type="domain" description="Pyruvate kinase C-terminal" evidence="16">
    <location>
        <begin position="505"/>
        <end position="631"/>
    </location>
</feature>
<keyword evidence="9 14" id="KW-0418">Kinase</keyword>
<dbReference type="InterPro" id="IPR015813">
    <property type="entry name" value="Pyrv/PenolPyrv_kinase-like_dom"/>
</dbReference>
<dbReference type="SUPFAM" id="SSF52935">
    <property type="entry name" value="PK C-terminal domain-like"/>
    <property type="match status" value="1"/>
</dbReference>
<evidence type="ECO:0000256" key="5">
    <source>
        <dbReference type="ARBA" id="ARBA00012142"/>
    </source>
</evidence>
<comment type="cofactor">
    <cofactor evidence="2">
        <name>K(+)</name>
        <dbReference type="ChEBI" id="CHEBI:29103"/>
    </cofactor>
</comment>
<evidence type="ECO:0000256" key="8">
    <source>
        <dbReference type="ARBA" id="ARBA00022741"/>
    </source>
</evidence>
<comment type="pathway">
    <text evidence="3 14">Carbohydrate degradation; glycolysis; pyruvate from D-glyceraldehyde 3-phosphate: step 5/5.</text>
</comment>
<evidence type="ECO:0000256" key="9">
    <source>
        <dbReference type="ARBA" id="ARBA00022777"/>
    </source>
</evidence>
<dbReference type="Proteomes" id="UP001152797">
    <property type="component" value="Unassembled WGS sequence"/>
</dbReference>
<feature type="domain" description="Pyruvate kinase barrel" evidence="15">
    <location>
        <begin position="135"/>
        <end position="474"/>
    </location>
</feature>
<evidence type="ECO:0000256" key="3">
    <source>
        <dbReference type="ARBA" id="ARBA00004997"/>
    </source>
</evidence>
<reference evidence="17" key="1">
    <citation type="submission" date="2022-10" db="EMBL/GenBank/DDBJ databases">
        <authorList>
            <person name="Chen Y."/>
            <person name="Dougan E. K."/>
            <person name="Chan C."/>
            <person name="Rhodes N."/>
            <person name="Thang M."/>
        </authorList>
    </citation>
    <scope>NUCLEOTIDE SEQUENCE</scope>
</reference>
<dbReference type="Gene3D" id="2.40.33.10">
    <property type="entry name" value="PK beta-barrel domain-like"/>
    <property type="match status" value="1"/>
</dbReference>
<dbReference type="NCBIfam" id="NF004491">
    <property type="entry name" value="PRK05826.1"/>
    <property type="match status" value="1"/>
</dbReference>
<dbReference type="SUPFAM" id="SSF50800">
    <property type="entry name" value="PK beta-barrel domain-like"/>
    <property type="match status" value="1"/>
</dbReference>
<evidence type="ECO:0000259" key="15">
    <source>
        <dbReference type="Pfam" id="PF00224"/>
    </source>
</evidence>
<dbReference type="InterPro" id="IPR015806">
    <property type="entry name" value="Pyrv_Knase_insert_dom_sf"/>
</dbReference>
<comment type="catalytic activity">
    <reaction evidence="14">
        <text>pyruvate + ATP = phosphoenolpyruvate + ADP + H(+)</text>
        <dbReference type="Rhea" id="RHEA:18157"/>
        <dbReference type="ChEBI" id="CHEBI:15361"/>
        <dbReference type="ChEBI" id="CHEBI:15378"/>
        <dbReference type="ChEBI" id="CHEBI:30616"/>
        <dbReference type="ChEBI" id="CHEBI:58702"/>
        <dbReference type="ChEBI" id="CHEBI:456216"/>
        <dbReference type="EC" id="2.7.1.40"/>
    </reaction>
</comment>
<keyword evidence="12 14" id="KW-0324">Glycolysis</keyword>
<dbReference type="InterPro" id="IPR001697">
    <property type="entry name" value="Pyr_Knase"/>
</dbReference>
<sequence>MMNVLPCFVELGRLDVPAGQGRASTRFPRAQRAQQAQRAHAQSTSTGIAGAVLGGLAIRSFGNRRPLRSLPKLTARVSILDIPDIPTEVDGDSCTPPWKSTGAAEIADEVLEGAGGADYVMNLEGKKVRGCLKGAKQVATLGPASASDEMLERLFLSGVDTFRLNFSHGDHEEKTDLIKRIRRVETKYRHPIGILADMQGPKQRCGKFADPNGVELLKGQMFRFDMLPDLGDVNRVQLPHPEILEALKPGKQLLLDDGNIRMEIVGCGRLLDGKEVPVEEAKESKEATPFVDCKVTVAGRLKANKGVNTPDVILAMSPITEKDKKDIEFACRAGVDWIAMSFVQTSDDMKELRQRVLNLGFREIKLLAKIEKPSAVEDIEGILEASDGVMVARGDLGVEMPPEEVPFVQKQIIRAANEHGKPVIVATQMLESMIKNPTPTRAECSDIANAILDGCDAVMLSGESAVGEYPAQAVTMQRRVIERTQANGAVVEKHVDTDTEDDTQNILATAAALAKGKKVAAIVVFTATGKTAQLLANQRPRVPILAICKCLEVARRISLLRGVYGTSDADSQQLVARVERETNSVRFSEAVEVACSLAREKGFVDSLEQDVVVVSRLPLFSQGRLNTIRIVKAEGLQRDGYDSFDPEYD</sequence>
<evidence type="ECO:0000313" key="18">
    <source>
        <dbReference type="EMBL" id="CAL1137418.1"/>
    </source>
</evidence>
<organism evidence="17">
    <name type="scientific">Cladocopium goreaui</name>
    <dbReference type="NCBI Taxonomy" id="2562237"/>
    <lineage>
        <taxon>Eukaryota</taxon>
        <taxon>Sar</taxon>
        <taxon>Alveolata</taxon>
        <taxon>Dinophyceae</taxon>
        <taxon>Suessiales</taxon>
        <taxon>Symbiodiniaceae</taxon>
        <taxon>Cladocopium</taxon>
    </lineage>
</organism>
<dbReference type="InterPro" id="IPR040442">
    <property type="entry name" value="Pyrv_kinase-like_dom_sf"/>
</dbReference>
<evidence type="ECO:0000313" key="20">
    <source>
        <dbReference type="Proteomes" id="UP001152797"/>
    </source>
</evidence>
<evidence type="ECO:0000313" key="17">
    <source>
        <dbReference type="EMBL" id="CAI3984043.1"/>
    </source>
</evidence>
<evidence type="ECO:0000256" key="6">
    <source>
        <dbReference type="ARBA" id="ARBA00022679"/>
    </source>
</evidence>
<evidence type="ECO:0000256" key="2">
    <source>
        <dbReference type="ARBA" id="ARBA00001958"/>
    </source>
</evidence>
<keyword evidence="20" id="KW-1185">Reference proteome</keyword>
<dbReference type="EMBL" id="CAMXCT020000857">
    <property type="protein sequence ID" value="CAL1137418.1"/>
    <property type="molecule type" value="Genomic_DNA"/>
</dbReference>
<dbReference type="PRINTS" id="PR01050">
    <property type="entry name" value="PYRUVTKNASE"/>
</dbReference>
<dbReference type="Gene3D" id="3.40.1380.20">
    <property type="entry name" value="Pyruvate kinase, C-terminal domain"/>
    <property type="match status" value="1"/>
</dbReference>
<dbReference type="EMBL" id="CAMXCT010000857">
    <property type="protein sequence ID" value="CAI3984043.1"/>
    <property type="molecule type" value="Genomic_DNA"/>
</dbReference>
<dbReference type="Pfam" id="PF02887">
    <property type="entry name" value="PK_C"/>
    <property type="match status" value="1"/>
</dbReference>
<evidence type="ECO:0000259" key="16">
    <source>
        <dbReference type="Pfam" id="PF02887"/>
    </source>
</evidence>
<keyword evidence="10" id="KW-0067">ATP-binding</keyword>
<dbReference type="Pfam" id="PF00224">
    <property type="entry name" value="PK"/>
    <property type="match status" value="1"/>
</dbReference>
<dbReference type="InterPro" id="IPR036918">
    <property type="entry name" value="Pyrv_Knase_C_sf"/>
</dbReference>
<dbReference type="GO" id="GO:0016301">
    <property type="term" value="F:kinase activity"/>
    <property type="evidence" value="ECO:0007669"/>
    <property type="project" value="UniProtKB-KW"/>
</dbReference>
<keyword evidence="11 14" id="KW-0460">Magnesium</keyword>
<dbReference type="Gene3D" id="3.20.20.60">
    <property type="entry name" value="Phosphoenolpyruvate-binding domains"/>
    <property type="match status" value="1"/>
</dbReference>
<proteinExistence type="inferred from homology"/>
<dbReference type="InterPro" id="IPR015795">
    <property type="entry name" value="Pyrv_Knase_C"/>
</dbReference>
<dbReference type="FunFam" id="3.20.20.60:FF:000025">
    <property type="entry name" value="Pyruvate kinase"/>
    <property type="match status" value="1"/>
</dbReference>
<evidence type="ECO:0000313" key="19">
    <source>
        <dbReference type="EMBL" id="CAL4771355.1"/>
    </source>
</evidence>
<comment type="similarity">
    <text evidence="4 14">Belongs to the pyruvate kinase family.</text>
</comment>
<gene>
    <name evidence="17" type="ORF">C1SCF055_LOCUS11600</name>
</gene>
<evidence type="ECO:0000256" key="13">
    <source>
        <dbReference type="ARBA" id="ARBA00023317"/>
    </source>
</evidence>
<dbReference type="PROSITE" id="PS00110">
    <property type="entry name" value="PYRUVATE_KINASE"/>
    <property type="match status" value="1"/>
</dbReference>
<evidence type="ECO:0000256" key="4">
    <source>
        <dbReference type="ARBA" id="ARBA00008663"/>
    </source>
</evidence>
<keyword evidence="7" id="KW-0479">Metal-binding</keyword>
<dbReference type="OrthoDB" id="108365at2759"/>
<evidence type="ECO:0000256" key="7">
    <source>
        <dbReference type="ARBA" id="ARBA00022723"/>
    </source>
</evidence>
<dbReference type="InterPro" id="IPR015793">
    <property type="entry name" value="Pyrv_Knase_brl"/>
</dbReference>
<protein>
    <recommendedName>
        <fullName evidence="5 14">Pyruvate kinase</fullName>
        <ecNumber evidence="5 14">2.7.1.40</ecNumber>
    </recommendedName>
</protein>
<dbReference type="GO" id="GO:0000287">
    <property type="term" value="F:magnesium ion binding"/>
    <property type="evidence" value="ECO:0007669"/>
    <property type="project" value="InterPro"/>
</dbReference>